<evidence type="ECO:0000313" key="3">
    <source>
        <dbReference type="Proteomes" id="UP000740926"/>
    </source>
</evidence>
<dbReference type="Proteomes" id="UP000740926">
    <property type="component" value="Unassembled WGS sequence"/>
</dbReference>
<evidence type="ECO:0000313" key="2">
    <source>
        <dbReference type="EMBL" id="KAG1529163.1"/>
    </source>
</evidence>
<proteinExistence type="predicted"/>
<evidence type="ECO:0000256" key="1">
    <source>
        <dbReference type="SAM" id="MobiDB-lite"/>
    </source>
</evidence>
<protein>
    <submittedName>
        <fullName evidence="2">Uncharacterized protein</fullName>
    </submittedName>
</protein>
<sequence length="90" mass="9422">MDPPGCRAVWRRAVPCGAGPVRRTWVRSGPPALARRRRPRAARPACPSGGWTPSGNVPTGPAPDARGCGRRSPVAARASTRRCADLGAGR</sequence>
<dbReference type="EMBL" id="JAANIU010016144">
    <property type="protein sequence ID" value="KAG1529163.1"/>
    <property type="molecule type" value="Genomic_DNA"/>
</dbReference>
<comment type="caution">
    <text evidence="2">The sequence shown here is derived from an EMBL/GenBank/DDBJ whole genome shotgun (WGS) entry which is preliminary data.</text>
</comment>
<name>A0A9P6XNZ0_9FUNG</name>
<dbReference type="AlphaFoldDB" id="A0A9P6XNZ0"/>
<gene>
    <name evidence="2" type="ORF">G6F50_018186</name>
</gene>
<accession>A0A9P6XNZ0</accession>
<organism evidence="2 3">
    <name type="scientific">Rhizopus delemar</name>
    <dbReference type="NCBI Taxonomy" id="936053"/>
    <lineage>
        <taxon>Eukaryota</taxon>
        <taxon>Fungi</taxon>
        <taxon>Fungi incertae sedis</taxon>
        <taxon>Mucoromycota</taxon>
        <taxon>Mucoromycotina</taxon>
        <taxon>Mucoromycetes</taxon>
        <taxon>Mucorales</taxon>
        <taxon>Mucorineae</taxon>
        <taxon>Rhizopodaceae</taxon>
        <taxon>Rhizopus</taxon>
    </lineage>
</organism>
<keyword evidence="3" id="KW-1185">Reference proteome</keyword>
<reference evidence="2 3" key="1">
    <citation type="journal article" date="2020" name="Microb. Genom.">
        <title>Genetic diversity of clinical and environmental Mucorales isolates obtained from an investigation of mucormycosis cases among solid organ transplant recipients.</title>
        <authorList>
            <person name="Nguyen M.H."/>
            <person name="Kaul D."/>
            <person name="Muto C."/>
            <person name="Cheng S.J."/>
            <person name="Richter R.A."/>
            <person name="Bruno V.M."/>
            <person name="Liu G."/>
            <person name="Beyhan S."/>
            <person name="Sundermann A.J."/>
            <person name="Mounaud S."/>
            <person name="Pasculle A.W."/>
            <person name="Nierman W.C."/>
            <person name="Driscoll E."/>
            <person name="Cumbie R."/>
            <person name="Clancy C.J."/>
            <person name="Dupont C.L."/>
        </authorList>
    </citation>
    <scope>NUCLEOTIDE SEQUENCE [LARGE SCALE GENOMIC DNA]</scope>
    <source>
        <strain evidence="2 3">GL24</strain>
    </source>
</reference>
<feature type="region of interest" description="Disordered" evidence="1">
    <location>
        <begin position="20"/>
        <end position="90"/>
    </location>
</feature>